<name>A0ABN1P8W8_9ACTN</name>
<reference evidence="1 2" key="1">
    <citation type="journal article" date="2019" name="Int. J. Syst. Evol. Microbiol.">
        <title>The Global Catalogue of Microorganisms (GCM) 10K type strain sequencing project: providing services to taxonomists for standard genome sequencing and annotation.</title>
        <authorList>
            <consortium name="The Broad Institute Genomics Platform"/>
            <consortium name="The Broad Institute Genome Sequencing Center for Infectious Disease"/>
            <person name="Wu L."/>
            <person name="Ma J."/>
        </authorList>
    </citation>
    <scope>NUCLEOTIDE SEQUENCE [LARGE SCALE GENOMIC DNA]</scope>
    <source>
        <strain evidence="1 2">JCM 11136</strain>
    </source>
</reference>
<evidence type="ECO:0000313" key="1">
    <source>
        <dbReference type="EMBL" id="GAA0924560.1"/>
    </source>
</evidence>
<gene>
    <name evidence="1" type="ORF">GCM10009560_25360</name>
</gene>
<sequence length="211" mass="22783">MARMDKNWRQTLADYVLLGWTPCGFGDWAVAVRSPDGLRAARICPFDPAYAAFLELCRRLPGNPYLPEIALTAELSGGGSLVVMEYLAPAASDEAAELKRRWSDGGGDPQLAAVRAAADAVDADFRASTPWWDGFDLNPGNVGRALDGRPVLLDVFCMDGASLYAQILADASVVKASFPKARDVLDIPFIARQSRPEEIADLRAAWTVTPA</sequence>
<dbReference type="Proteomes" id="UP001501578">
    <property type="component" value="Unassembled WGS sequence"/>
</dbReference>
<organism evidence="1 2">
    <name type="scientific">Nonomuraea longicatena</name>
    <dbReference type="NCBI Taxonomy" id="83682"/>
    <lineage>
        <taxon>Bacteria</taxon>
        <taxon>Bacillati</taxon>
        <taxon>Actinomycetota</taxon>
        <taxon>Actinomycetes</taxon>
        <taxon>Streptosporangiales</taxon>
        <taxon>Streptosporangiaceae</taxon>
        <taxon>Nonomuraea</taxon>
    </lineage>
</organism>
<dbReference type="EMBL" id="BAAAHQ010000010">
    <property type="protein sequence ID" value="GAA0924560.1"/>
    <property type="molecule type" value="Genomic_DNA"/>
</dbReference>
<evidence type="ECO:0000313" key="2">
    <source>
        <dbReference type="Proteomes" id="UP001501578"/>
    </source>
</evidence>
<accession>A0ABN1P8W8</accession>
<proteinExistence type="predicted"/>
<keyword evidence="2" id="KW-1185">Reference proteome</keyword>
<comment type="caution">
    <text evidence="1">The sequence shown here is derived from an EMBL/GenBank/DDBJ whole genome shotgun (WGS) entry which is preliminary data.</text>
</comment>
<protein>
    <submittedName>
        <fullName evidence="1">Uncharacterized protein</fullName>
    </submittedName>
</protein>